<dbReference type="CDD" id="cd00082">
    <property type="entry name" value="HisKA"/>
    <property type="match status" value="1"/>
</dbReference>
<sequence>MIKKLKHRFIWINLSILLTIFFAIFSSTYYLMYQSGKVQAIKVMEQIAQNEGIIMRTPFKDFNAPLKRNPVPINQTLMRSSFTLLLDSSNHLIKTISNMPEETNLSNPEQLVEQVLSSDKDTGIISFNDLKLRYLIHVRPNGSKLIVFLDRSTELATLSQLIVVLVAIGGVSIVILTIISYYLANWAIKPIALAWEKQQQFVADASHELKTPLTVIQTTTDILLSNKDHTIRSEQKWMDYIQSETERMSKLVSDLLYLTKVDNNESLIKSSSFNLSESIMNVILPFESLIFESGKELQMNIEPNLMYTGEEARLQQVIVILLDNALKHAPIQTKIEINLHRIGAIYQLEISNEGEGIPREHLHKIFERFYRVDSSRARETGGYGLGLAIAKSIIDQHQGKISVTSTVNGLTTFRVTLPTKPIHKRFKLY</sequence>
<dbReference type="PANTHER" id="PTHR45453">
    <property type="entry name" value="PHOSPHATE REGULON SENSOR PROTEIN PHOR"/>
    <property type="match status" value="1"/>
</dbReference>
<feature type="domain" description="Histidine kinase" evidence="10">
    <location>
        <begin position="204"/>
        <end position="421"/>
    </location>
</feature>
<evidence type="ECO:0000256" key="8">
    <source>
        <dbReference type="ARBA" id="ARBA00023136"/>
    </source>
</evidence>
<evidence type="ECO:0000313" key="12">
    <source>
        <dbReference type="Proteomes" id="UP001058072"/>
    </source>
</evidence>
<dbReference type="GO" id="GO:0005886">
    <property type="term" value="C:plasma membrane"/>
    <property type="evidence" value="ECO:0007669"/>
    <property type="project" value="TreeGrafter"/>
</dbReference>
<keyword evidence="4" id="KW-0597">Phosphoprotein</keyword>
<keyword evidence="9" id="KW-0812">Transmembrane</keyword>
<dbReference type="SUPFAM" id="SSF47384">
    <property type="entry name" value="Homodimeric domain of signal transducing histidine kinase"/>
    <property type="match status" value="1"/>
</dbReference>
<dbReference type="InterPro" id="IPR003661">
    <property type="entry name" value="HisK_dim/P_dom"/>
</dbReference>
<dbReference type="InterPro" id="IPR036097">
    <property type="entry name" value="HisK_dim/P_sf"/>
</dbReference>
<keyword evidence="9" id="KW-1133">Transmembrane helix</keyword>
<feature type="transmembrane region" description="Helical" evidence="9">
    <location>
        <begin position="161"/>
        <end position="184"/>
    </location>
</feature>
<dbReference type="SMART" id="SM00387">
    <property type="entry name" value="HATPase_c"/>
    <property type="match status" value="1"/>
</dbReference>
<dbReference type="EMBL" id="CP071250">
    <property type="protein sequence ID" value="UUF07496.1"/>
    <property type="molecule type" value="Genomic_DNA"/>
</dbReference>
<evidence type="ECO:0000256" key="7">
    <source>
        <dbReference type="ARBA" id="ARBA00023012"/>
    </source>
</evidence>
<dbReference type="InterPro" id="IPR005467">
    <property type="entry name" value="His_kinase_dom"/>
</dbReference>
<dbReference type="FunFam" id="1.10.287.130:FF:000001">
    <property type="entry name" value="Two-component sensor histidine kinase"/>
    <property type="match status" value="1"/>
</dbReference>
<dbReference type="SMART" id="SM00388">
    <property type="entry name" value="HisKA"/>
    <property type="match status" value="1"/>
</dbReference>
<dbReference type="FunFam" id="3.30.565.10:FF:000006">
    <property type="entry name" value="Sensor histidine kinase WalK"/>
    <property type="match status" value="1"/>
</dbReference>
<dbReference type="RefSeq" id="WP_055305397.1">
    <property type="nucleotide sequence ID" value="NZ_CP071250.1"/>
</dbReference>
<name>A0A9Q9FFC0_9FIRM</name>
<comment type="subcellular location">
    <subcellularLocation>
        <location evidence="2">Membrane</location>
    </subcellularLocation>
</comment>
<evidence type="ECO:0000313" key="11">
    <source>
        <dbReference type="EMBL" id="UUF07496.1"/>
    </source>
</evidence>
<dbReference type="GO" id="GO:0004721">
    <property type="term" value="F:phosphoprotein phosphatase activity"/>
    <property type="evidence" value="ECO:0007669"/>
    <property type="project" value="TreeGrafter"/>
</dbReference>
<comment type="catalytic activity">
    <reaction evidence="1">
        <text>ATP + protein L-histidine = ADP + protein N-phospho-L-histidine.</text>
        <dbReference type="EC" id="2.7.13.3"/>
    </reaction>
</comment>
<dbReference type="Gene3D" id="3.30.565.10">
    <property type="entry name" value="Histidine kinase-like ATPase, C-terminal domain"/>
    <property type="match status" value="1"/>
</dbReference>
<dbReference type="InterPro" id="IPR036890">
    <property type="entry name" value="HATPase_C_sf"/>
</dbReference>
<dbReference type="InterPro" id="IPR003594">
    <property type="entry name" value="HATPase_dom"/>
</dbReference>
<keyword evidence="5" id="KW-0808">Transferase</keyword>
<feature type="transmembrane region" description="Helical" evidence="9">
    <location>
        <begin position="12"/>
        <end position="32"/>
    </location>
</feature>
<dbReference type="Gene3D" id="1.10.287.130">
    <property type="match status" value="1"/>
</dbReference>
<dbReference type="PRINTS" id="PR00344">
    <property type="entry name" value="BCTRLSENSOR"/>
</dbReference>
<organism evidence="11 12">
    <name type="scientific">Turicibacter bilis</name>
    <dbReference type="NCBI Taxonomy" id="2735723"/>
    <lineage>
        <taxon>Bacteria</taxon>
        <taxon>Bacillati</taxon>
        <taxon>Bacillota</taxon>
        <taxon>Erysipelotrichia</taxon>
        <taxon>Erysipelotrichales</taxon>
        <taxon>Turicibacteraceae</taxon>
        <taxon>Turicibacter</taxon>
    </lineage>
</organism>
<evidence type="ECO:0000256" key="3">
    <source>
        <dbReference type="ARBA" id="ARBA00012438"/>
    </source>
</evidence>
<evidence type="ECO:0000256" key="5">
    <source>
        <dbReference type="ARBA" id="ARBA00022679"/>
    </source>
</evidence>
<keyword evidence="7" id="KW-0902">Two-component regulatory system</keyword>
<dbReference type="InterPro" id="IPR050351">
    <property type="entry name" value="BphY/WalK/GraS-like"/>
</dbReference>
<dbReference type="CDD" id="cd00075">
    <property type="entry name" value="HATPase"/>
    <property type="match status" value="1"/>
</dbReference>
<dbReference type="SUPFAM" id="SSF55874">
    <property type="entry name" value="ATPase domain of HSP90 chaperone/DNA topoisomerase II/histidine kinase"/>
    <property type="match status" value="1"/>
</dbReference>
<dbReference type="AlphaFoldDB" id="A0A9Q9FFC0"/>
<proteinExistence type="predicted"/>
<dbReference type="Pfam" id="PF00512">
    <property type="entry name" value="HisKA"/>
    <property type="match status" value="1"/>
</dbReference>
<evidence type="ECO:0000259" key="10">
    <source>
        <dbReference type="PROSITE" id="PS50109"/>
    </source>
</evidence>
<protein>
    <recommendedName>
        <fullName evidence="3">histidine kinase</fullName>
        <ecNumber evidence="3">2.7.13.3</ecNumber>
    </recommendedName>
</protein>
<gene>
    <name evidence="11" type="ORF">J0J70_07590</name>
</gene>
<keyword evidence="6" id="KW-0418">Kinase</keyword>
<evidence type="ECO:0000256" key="4">
    <source>
        <dbReference type="ARBA" id="ARBA00022553"/>
    </source>
</evidence>
<dbReference type="Proteomes" id="UP001058072">
    <property type="component" value="Chromosome"/>
</dbReference>
<dbReference type="PROSITE" id="PS50109">
    <property type="entry name" value="HIS_KIN"/>
    <property type="match status" value="1"/>
</dbReference>
<evidence type="ECO:0000256" key="1">
    <source>
        <dbReference type="ARBA" id="ARBA00000085"/>
    </source>
</evidence>
<dbReference type="Pfam" id="PF02518">
    <property type="entry name" value="HATPase_c"/>
    <property type="match status" value="1"/>
</dbReference>
<evidence type="ECO:0000256" key="2">
    <source>
        <dbReference type="ARBA" id="ARBA00004370"/>
    </source>
</evidence>
<evidence type="ECO:0000256" key="6">
    <source>
        <dbReference type="ARBA" id="ARBA00022777"/>
    </source>
</evidence>
<dbReference type="InterPro" id="IPR004358">
    <property type="entry name" value="Sig_transdc_His_kin-like_C"/>
</dbReference>
<reference evidence="11" key="1">
    <citation type="submission" date="2021-03" db="EMBL/GenBank/DDBJ databases">
        <title>Comparative Genomics and Metabolomics in the genus Turicibacter.</title>
        <authorList>
            <person name="Maki J."/>
            <person name="Looft T."/>
        </authorList>
    </citation>
    <scope>NUCLEOTIDE SEQUENCE</scope>
    <source>
        <strain evidence="11">ISU324</strain>
    </source>
</reference>
<dbReference type="GO" id="GO:0000155">
    <property type="term" value="F:phosphorelay sensor kinase activity"/>
    <property type="evidence" value="ECO:0007669"/>
    <property type="project" value="InterPro"/>
</dbReference>
<keyword evidence="8 9" id="KW-0472">Membrane</keyword>
<dbReference type="PANTHER" id="PTHR45453:SF1">
    <property type="entry name" value="PHOSPHATE REGULON SENSOR PROTEIN PHOR"/>
    <property type="match status" value="1"/>
</dbReference>
<dbReference type="EC" id="2.7.13.3" evidence="3"/>
<accession>A0A9Q9FFC0</accession>
<dbReference type="GO" id="GO:0016036">
    <property type="term" value="P:cellular response to phosphate starvation"/>
    <property type="evidence" value="ECO:0007669"/>
    <property type="project" value="TreeGrafter"/>
</dbReference>
<evidence type="ECO:0000256" key="9">
    <source>
        <dbReference type="SAM" id="Phobius"/>
    </source>
</evidence>